<dbReference type="GO" id="GO:0016491">
    <property type="term" value="F:oxidoreductase activity"/>
    <property type="evidence" value="ECO:0007669"/>
    <property type="project" value="UniProtKB-KW"/>
</dbReference>
<comment type="similarity">
    <text evidence="3">Belongs to the ustYa family.</text>
</comment>
<dbReference type="InterPro" id="IPR021765">
    <property type="entry name" value="UstYa-like"/>
</dbReference>
<dbReference type="PROSITE" id="PS51257">
    <property type="entry name" value="PROKAR_LIPOPROTEIN"/>
    <property type="match status" value="1"/>
</dbReference>
<dbReference type="PANTHER" id="PTHR33365:SF11">
    <property type="entry name" value="TAT PATHWAY SIGNAL SEQUENCE"/>
    <property type="match status" value="1"/>
</dbReference>
<dbReference type="Pfam" id="PF11807">
    <property type="entry name" value="UstYa"/>
    <property type="match status" value="1"/>
</dbReference>
<comment type="pathway">
    <text evidence="1">Mycotoxin biosynthesis.</text>
</comment>
<evidence type="ECO:0000313" key="4">
    <source>
        <dbReference type="EMBL" id="TBU28732.1"/>
    </source>
</evidence>
<evidence type="ECO:0008006" key="5">
    <source>
        <dbReference type="Google" id="ProtNLM"/>
    </source>
</evidence>
<evidence type="ECO:0000256" key="2">
    <source>
        <dbReference type="ARBA" id="ARBA00023002"/>
    </source>
</evidence>
<sequence>MRASSLPIVAASALACLTGVNLLTSYYIAQDGVAHKSTEQDCTFIGDDYPERWPLPPANPVALVIEDPSHYPILGADARDEWASDTPKGFGYIRLGPEHRAFSVSMFHESHCLRVFRDGLAGNYRPQTVTHFGHCLVYIRQLILCAPDLTLEPYDALDRDFSVERAGSTHVCNDWRQVYDAMSSNWENWLKVRPMAKPVD</sequence>
<dbReference type="EMBL" id="ML143419">
    <property type="protein sequence ID" value="TBU28732.1"/>
    <property type="molecule type" value="Genomic_DNA"/>
</dbReference>
<dbReference type="Proteomes" id="UP000292957">
    <property type="component" value="Unassembled WGS sequence"/>
</dbReference>
<dbReference type="PANTHER" id="PTHR33365">
    <property type="entry name" value="YALI0B05434P"/>
    <property type="match status" value="1"/>
</dbReference>
<dbReference type="GO" id="GO:0043386">
    <property type="term" value="P:mycotoxin biosynthetic process"/>
    <property type="evidence" value="ECO:0007669"/>
    <property type="project" value="InterPro"/>
</dbReference>
<accession>A0A4Q9MQI2</accession>
<name>A0A4Q9MQI2_9APHY</name>
<gene>
    <name evidence="4" type="ORF">BD311DRAFT_721930</name>
</gene>
<evidence type="ECO:0000256" key="1">
    <source>
        <dbReference type="ARBA" id="ARBA00004685"/>
    </source>
</evidence>
<keyword evidence="2" id="KW-0560">Oxidoreductase</keyword>
<organism evidence="4">
    <name type="scientific">Dichomitus squalens</name>
    <dbReference type="NCBI Taxonomy" id="114155"/>
    <lineage>
        <taxon>Eukaryota</taxon>
        <taxon>Fungi</taxon>
        <taxon>Dikarya</taxon>
        <taxon>Basidiomycota</taxon>
        <taxon>Agaricomycotina</taxon>
        <taxon>Agaricomycetes</taxon>
        <taxon>Polyporales</taxon>
        <taxon>Polyporaceae</taxon>
        <taxon>Dichomitus</taxon>
    </lineage>
</organism>
<reference evidence="4" key="1">
    <citation type="submission" date="2019-01" db="EMBL/GenBank/DDBJ databases">
        <title>Draft genome sequences of three monokaryotic isolates of the white-rot basidiomycete fungus Dichomitus squalens.</title>
        <authorList>
            <consortium name="DOE Joint Genome Institute"/>
            <person name="Lopez S.C."/>
            <person name="Andreopoulos B."/>
            <person name="Pangilinan J."/>
            <person name="Lipzen A."/>
            <person name="Riley R."/>
            <person name="Ahrendt S."/>
            <person name="Ng V."/>
            <person name="Barry K."/>
            <person name="Daum C."/>
            <person name="Grigoriev I.V."/>
            <person name="Hilden K.S."/>
            <person name="Makela M.R."/>
            <person name="de Vries R.P."/>
        </authorList>
    </citation>
    <scope>NUCLEOTIDE SEQUENCE [LARGE SCALE GENOMIC DNA]</scope>
    <source>
        <strain evidence="4">OM18370.1</strain>
    </source>
</reference>
<protein>
    <recommendedName>
        <fullName evidence="5">Oxidase ustYa</fullName>
    </recommendedName>
</protein>
<proteinExistence type="inferred from homology"/>
<evidence type="ECO:0000256" key="3">
    <source>
        <dbReference type="ARBA" id="ARBA00035112"/>
    </source>
</evidence>
<dbReference type="AlphaFoldDB" id="A0A4Q9MQI2"/>
<dbReference type="OrthoDB" id="3687641at2759"/>